<comment type="caution">
    <text evidence="2">The sequence shown here is derived from an EMBL/GenBank/DDBJ whole genome shotgun (WGS) entry which is preliminary data.</text>
</comment>
<proteinExistence type="inferred from homology"/>
<dbReference type="PROSITE" id="PS51409">
    <property type="entry name" value="ARGINASE_2"/>
    <property type="match status" value="1"/>
</dbReference>
<name>A0AAE3ITR3_9BACI</name>
<organism evidence="2 3">
    <name type="scientific">Perspicuibacillus lycopersici</name>
    <dbReference type="NCBI Taxonomy" id="1325689"/>
    <lineage>
        <taxon>Bacteria</taxon>
        <taxon>Bacillati</taxon>
        <taxon>Bacillota</taxon>
        <taxon>Bacilli</taxon>
        <taxon>Bacillales</taxon>
        <taxon>Bacillaceae</taxon>
        <taxon>Perspicuibacillus</taxon>
    </lineage>
</organism>
<protein>
    <submittedName>
        <fullName evidence="2">Arginase family protein</fullName>
    </submittedName>
</protein>
<evidence type="ECO:0000256" key="1">
    <source>
        <dbReference type="PROSITE-ProRule" id="PRU00742"/>
    </source>
</evidence>
<sequence length="274" mass="31457">MSYSVDEITFLNFDYSLTEQKNLHKFPHHWIDCSHILHTNGYCEAASLSEIRKKLHAGGTGNLVFIGNGNYHYVSYLLLERITLPFSLILFDHHSDMMDASQPLISCGSWVAHALRDLPLLQKVVIIGVNETDAKIFVENRQGANDRIYMISEHKLHSHSLHEIMSEVGAFLGAELNIYVSIDKDVLFRTEAMTNWDQGTMSLVQLLFLLEKFMNKYQVLGLDVCGEYIFNDHNHFQAITGEHIKMNEIVNRSLIDLVTNLSDTREEQEQIVHH</sequence>
<dbReference type="PANTHER" id="PTHR11358">
    <property type="entry name" value="ARGINASE/AGMATINASE"/>
    <property type="match status" value="1"/>
</dbReference>
<dbReference type="PANTHER" id="PTHR11358:SF41">
    <property type="entry name" value="ARGINASE"/>
    <property type="match status" value="1"/>
</dbReference>
<evidence type="ECO:0000313" key="2">
    <source>
        <dbReference type="EMBL" id="MCU9614465.1"/>
    </source>
</evidence>
<dbReference type="GO" id="GO:0033389">
    <property type="term" value="P:putrescine biosynthetic process from arginine, via agmatine"/>
    <property type="evidence" value="ECO:0007669"/>
    <property type="project" value="TreeGrafter"/>
</dbReference>
<keyword evidence="3" id="KW-1185">Reference proteome</keyword>
<gene>
    <name evidence="2" type="ORF">OEV98_13045</name>
</gene>
<dbReference type="Gene3D" id="3.40.800.10">
    <property type="entry name" value="Ureohydrolase domain"/>
    <property type="match status" value="1"/>
</dbReference>
<comment type="similarity">
    <text evidence="1">Belongs to the arginase family.</text>
</comment>
<dbReference type="RefSeq" id="WP_263073746.1">
    <property type="nucleotide sequence ID" value="NZ_JAOUSF010000004.1"/>
</dbReference>
<dbReference type="GO" id="GO:0046872">
    <property type="term" value="F:metal ion binding"/>
    <property type="evidence" value="ECO:0007669"/>
    <property type="project" value="InterPro"/>
</dbReference>
<reference evidence="2" key="1">
    <citation type="submission" date="2022-10" db="EMBL/GenBank/DDBJ databases">
        <title>Description of Fervidibacillus gen. nov. in the family Fervidibacillaceae fam. nov. with two species, Fervidibacillus albus sp. nov., and Fervidibacillus halotolerans sp. nov., isolated from tidal flat sediments.</title>
        <authorList>
            <person name="Kwon K.K."/>
            <person name="Yang S.-H."/>
        </authorList>
    </citation>
    <scope>NUCLEOTIDE SEQUENCE</scope>
    <source>
        <strain evidence="2">JCM 19140</strain>
    </source>
</reference>
<dbReference type="InterPro" id="IPR023696">
    <property type="entry name" value="Ureohydrolase_dom_sf"/>
</dbReference>
<evidence type="ECO:0000313" key="3">
    <source>
        <dbReference type="Proteomes" id="UP001209318"/>
    </source>
</evidence>
<dbReference type="AlphaFoldDB" id="A0AAE3ITR3"/>
<accession>A0AAE3ITR3</accession>
<dbReference type="EMBL" id="JAOUSF010000004">
    <property type="protein sequence ID" value="MCU9614465.1"/>
    <property type="molecule type" value="Genomic_DNA"/>
</dbReference>
<dbReference type="Pfam" id="PF00491">
    <property type="entry name" value="Arginase"/>
    <property type="match status" value="1"/>
</dbReference>
<dbReference type="GO" id="GO:0008783">
    <property type="term" value="F:agmatinase activity"/>
    <property type="evidence" value="ECO:0007669"/>
    <property type="project" value="TreeGrafter"/>
</dbReference>
<dbReference type="SUPFAM" id="SSF52768">
    <property type="entry name" value="Arginase/deacetylase"/>
    <property type="match status" value="1"/>
</dbReference>
<dbReference type="InterPro" id="IPR006035">
    <property type="entry name" value="Ureohydrolase"/>
</dbReference>
<dbReference type="Proteomes" id="UP001209318">
    <property type="component" value="Unassembled WGS sequence"/>
</dbReference>